<reference evidence="1" key="1">
    <citation type="submission" date="2014-09" db="EMBL/GenBank/DDBJ databases">
        <authorList>
            <person name="Magalhaes I.L.F."/>
            <person name="Oliveira U."/>
            <person name="Santos F.R."/>
            <person name="Vidigal T.H.D.A."/>
            <person name="Brescovit A.D."/>
            <person name="Santos A.J."/>
        </authorList>
    </citation>
    <scope>NUCLEOTIDE SEQUENCE</scope>
    <source>
        <tissue evidence="1">Shoot tissue taken approximately 20 cm above the soil surface</tissue>
    </source>
</reference>
<evidence type="ECO:0000313" key="1">
    <source>
        <dbReference type="EMBL" id="JAD88087.1"/>
    </source>
</evidence>
<dbReference type="EMBL" id="GBRH01209808">
    <property type="protein sequence ID" value="JAD88087.1"/>
    <property type="molecule type" value="Transcribed_RNA"/>
</dbReference>
<reference evidence="1" key="2">
    <citation type="journal article" date="2015" name="Data Brief">
        <title>Shoot transcriptome of the giant reed, Arundo donax.</title>
        <authorList>
            <person name="Barrero R.A."/>
            <person name="Guerrero F.D."/>
            <person name="Moolhuijzen P."/>
            <person name="Goolsby J.A."/>
            <person name="Tidwell J."/>
            <person name="Bellgard S.E."/>
            <person name="Bellgard M.I."/>
        </authorList>
    </citation>
    <scope>NUCLEOTIDE SEQUENCE</scope>
    <source>
        <tissue evidence="1">Shoot tissue taken approximately 20 cm above the soil surface</tissue>
    </source>
</reference>
<dbReference type="AlphaFoldDB" id="A0A0A9DWH0"/>
<name>A0A0A9DWH0_ARUDO</name>
<proteinExistence type="predicted"/>
<sequence length="49" mass="5607">MMLLCFAECLLLLLLSTFFFQLDVLCCISLSFSETLLSLSLIWICVVAW</sequence>
<organism evidence="1">
    <name type="scientific">Arundo donax</name>
    <name type="common">Giant reed</name>
    <name type="synonym">Donax arundinaceus</name>
    <dbReference type="NCBI Taxonomy" id="35708"/>
    <lineage>
        <taxon>Eukaryota</taxon>
        <taxon>Viridiplantae</taxon>
        <taxon>Streptophyta</taxon>
        <taxon>Embryophyta</taxon>
        <taxon>Tracheophyta</taxon>
        <taxon>Spermatophyta</taxon>
        <taxon>Magnoliopsida</taxon>
        <taxon>Liliopsida</taxon>
        <taxon>Poales</taxon>
        <taxon>Poaceae</taxon>
        <taxon>PACMAD clade</taxon>
        <taxon>Arundinoideae</taxon>
        <taxon>Arundineae</taxon>
        <taxon>Arundo</taxon>
    </lineage>
</organism>
<protein>
    <submittedName>
        <fullName evidence="1">Uncharacterized protein</fullName>
    </submittedName>
</protein>
<accession>A0A0A9DWH0</accession>